<reference evidence="1 2" key="1">
    <citation type="submission" date="2020-08" db="EMBL/GenBank/DDBJ databases">
        <title>Genomic Encyclopedia of Type Strains, Phase IV (KMG-IV): sequencing the most valuable type-strain genomes for metagenomic binning, comparative biology and taxonomic classification.</title>
        <authorList>
            <person name="Goeker M."/>
        </authorList>
    </citation>
    <scope>NUCLEOTIDE SEQUENCE [LARGE SCALE GENOMIC DNA]</scope>
    <source>
        <strain evidence="1 2">DSM 17976</strain>
    </source>
</reference>
<dbReference type="Pfam" id="PF06296">
    <property type="entry name" value="RelE"/>
    <property type="match status" value="1"/>
</dbReference>
<keyword evidence="1" id="KW-0378">Hydrolase</keyword>
<protein>
    <submittedName>
        <fullName evidence="1">mRNA-degrading endonuclease RelE of RelBE toxin-antitoxin system</fullName>
    </submittedName>
</protein>
<dbReference type="EMBL" id="JACIBY010000002">
    <property type="protein sequence ID" value="MBB3837392.1"/>
    <property type="molecule type" value="Genomic_DNA"/>
</dbReference>
<accession>A0A7W6EPI0</accession>
<sequence length="112" mass="12763">MNELLITFTPEFRREYKQLSKKYRSLDADMQGLIAKLQENPTLGTSLGNNAYKIRLAITSKNKGKSGGARVITYYISDDTELYLLSIYDKSEQEKISDNDIKILIHKALGDK</sequence>
<dbReference type="InterPro" id="IPR009387">
    <property type="entry name" value="HigB-2"/>
</dbReference>
<comment type="caution">
    <text evidence="1">The sequence shown here is derived from an EMBL/GenBank/DDBJ whole genome shotgun (WGS) entry which is preliminary data.</text>
</comment>
<dbReference type="AlphaFoldDB" id="A0A7W6EPI0"/>
<proteinExistence type="predicted"/>
<organism evidence="1 2">
    <name type="scientific">Runella defluvii</name>
    <dbReference type="NCBI Taxonomy" id="370973"/>
    <lineage>
        <taxon>Bacteria</taxon>
        <taxon>Pseudomonadati</taxon>
        <taxon>Bacteroidota</taxon>
        <taxon>Cytophagia</taxon>
        <taxon>Cytophagales</taxon>
        <taxon>Spirosomataceae</taxon>
        <taxon>Runella</taxon>
    </lineage>
</organism>
<name>A0A7W6EPI0_9BACT</name>
<dbReference type="GO" id="GO:0004519">
    <property type="term" value="F:endonuclease activity"/>
    <property type="evidence" value="ECO:0007669"/>
    <property type="project" value="UniProtKB-KW"/>
</dbReference>
<keyword evidence="2" id="KW-1185">Reference proteome</keyword>
<dbReference type="RefSeq" id="WP_183972114.1">
    <property type="nucleotide sequence ID" value="NZ_JACIBY010000002.1"/>
</dbReference>
<dbReference type="PIRSF" id="PIRSF039032">
    <property type="entry name" value="HigB-2"/>
    <property type="match status" value="1"/>
</dbReference>
<evidence type="ECO:0000313" key="2">
    <source>
        <dbReference type="Proteomes" id="UP000541352"/>
    </source>
</evidence>
<keyword evidence="1" id="KW-0255">Endonuclease</keyword>
<keyword evidence="1" id="KW-0540">Nuclease</keyword>
<dbReference type="Proteomes" id="UP000541352">
    <property type="component" value="Unassembled WGS sequence"/>
</dbReference>
<evidence type="ECO:0000313" key="1">
    <source>
        <dbReference type="EMBL" id="MBB3837392.1"/>
    </source>
</evidence>
<gene>
    <name evidence="1" type="ORF">FHS57_001386</name>
</gene>